<feature type="compositionally biased region" description="Low complexity" evidence="3">
    <location>
        <begin position="1591"/>
        <end position="1600"/>
    </location>
</feature>
<feature type="compositionally biased region" description="Low complexity" evidence="3">
    <location>
        <begin position="2274"/>
        <end position="2288"/>
    </location>
</feature>
<dbReference type="SMART" id="SM00369">
    <property type="entry name" value="LRR_TYP"/>
    <property type="match status" value="5"/>
</dbReference>
<feature type="compositionally biased region" description="Basic and acidic residues" evidence="3">
    <location>
        <begin position="2757"/>
        <end position="2768"/>
    </location>
</feature>
<feature type="compositionally biased region" description="Basic and acidic residues" evidence="3">
    <location>
        <begin position="2577"/>
        <end position="2586"/>
    </location>
</feature>
<feature type="compositionally biased region" description="Low complexity" evidence="3">
    <location>
        <begin position="2706"/>
        <end position="2720"/>
    </location>
</feature>
<feature type="compositionally biased region" description="Basic and acidic residues" evidence="3">
    <location>
        <begin position="1713"/>
        <end position="1722"/>
    </location>
</feature>
<feature type="compositionally biased region" description="Low complexity" evidence="3">
    <location>
        <begin position="1410"/>
        <end position="1424"/>
    </location>
</feature>
<name>A0A3P9KV18_ORYLA</name>
<feature type="region of interest" description="Disordered" evidence="3">
    <location>
        <begin position="1695"/>
        <end position="1798"/>
    </location>
</feature>
<feature type="compositionally biased region" description="Basic and acidic residues" evidence="3">
    <location>
        <begin position="2289"/>
        <end position="2298"/>
    </location>
</feature>
<feature type="transmembrane region" description="Helical" evidence="4">
    <location>
        <begin position="385"/>
        <end position="407"/>
    </location>
</feature>
<feature type="compositionally biased region" description="Basic and acidic residues" evidence="3">
    <location>
        <begin position="2613"/>
        <end position="2624"/>
    </location>
</feature>
<dbReference type="InterPro" id="IPR032675">
    <property type="entry name" value="LRR_dom_sf"/>
</dbReference>
<feature type="compositionally biased region" description="Low complexity" evidence="3">
    <location>
        <begin position="1698"/>
        <end position="1712"/>
    </location>
</feature>
<feature type="compositionally biased region" description="Low complexity" evidence="3">
    <location>
        <begin position="2167"/>
        <end position="2176"/>
    </location>
</feature>
<feature type="compositionally biased region" description="Low complexity" evidence="3">
    <location>
        <begin position="1159"/>
        <end position="1168"/>
    </location>
</feature>
<dbReference type="Proteomes" id="UP000265180">
    <property type="component" value="Chromosome 4"/>
</dbReference>
<dbReference type="InterPro" id="IPR039191">
    <property type="entry name" value="Nopp140-like"/>
</dbReference>
<feature type="compositionally biased region" description="Polar residues" evidence="3">
    <location>
        <begin position="672"/>
        <end position="692"/>
    </location>
</feature>
<feature type="region of interest" description="Disordered" evidence="3">
    <location>
        <begin position="2560"/>
        <end position="2662"/>
    </location>
</feature>
<dbReference type="InterPro" id="IPR001611">
    <property type="entry name" value="Leu-rich_rpt"/>
</dbReference>
<keyword evidence="4" id="KW-0812">Transmembrane</keyword>
<evidence type="ECO:0000256" key="4">
    <source>
        <dbReference type="SAM" id="Phobius"/>
    </source>
</evidence>
<feature type="region of interest" description="Disordered" evidence="3">
    <location>
        <begin position="3388"/>
        <end position="3408"/>
    </location>
</feature>
<feature type="compositionally biased region" description="Basic and acidic residues" evidence="3">
    <location>
        <begin position="2037"/>
        <end position="2048"/>
    </location>
</feature>
<feature type="compositionally biased region" description="Basic and acidic residues" evidence="3">
    <location>
        <begin position="885"/>
        <end position="896"/>
    </location>
</feature>
<feature type="region of interest" description="Disordered" evidence="3">
    <location>
        <begin position="828"/>
        <end position="934"/>
    </location>
</feature>
<dbReference type="InterPro" id="IPR003591">
    <property type="entry name" value="Leu-rich_rpt_typical-subtyp"/>
</dbReference>
<feature type="region of interest" description="Disordered" evidence="3">
    <location>
        <begin position="2847"/>
        <end position="2928"/>
    </location>
</feature>
<dbReference type="SMART" id="SM00409">
    <property type="entry name" value="IG"/>
    <property type="match status" value="1"/>
</dbReference>
<evidence type="ECO:0000313" key="7">
    <source>
        <dbReference type="Ensembl" id="ENSORLP00020012320.1"/>
    </source>
</evidence>
<protein>
    <recommendedName>
        <fullName evidence="6">Immunoglobulin domain-containing protein</fullName>
    </recommendedName>
</protein>
<feature type="compositionally biased region" description="Basic and acidic residues" evidence="3">
    <location>
        <begin position="1137"/>
        <end position="1146"/>
    </location>
</feature>
<feature type="compositionally biased region" description="Basic and acidic residues" evidence="3">
    <location>
        <begin position="1425"/>
        <end position="1434"/>
    </location>
</feature>
<evidence type="ECO:0000256" key="1">
    <source>
        <dbReference type="ARBA" id="ARBA00022614"/>
    </source>
</evidence>
<feature type="compositionally biased region" description="Low complexity" evidence="3">
    <location>
        <begin position="1986"/>
        <end position="2000"/>
    </location>
</feature>
<dbReference type="Pfam" id="PF13855">
    <property type="entry name" value="LRR_8"/>
    <property type="match status" value="1"/>
</dbReference>
<dbReference type="InterPro" id="IPR003599">
    <property type="entry name" value="Ig_sub"/>
</dbReference>
<feature type="region of interest" description="Disordered" evidence="3">
    <location>
        <begin position="1839"/>
        <end position="1942"/>
    </location>
</feature>
<feature type="region of interest" description="Disordered" evidence="3">
    <location>
        <begin position="2127"/>
        <end position="2230"/>
    </location>
</feature>
<feature type="compositionally biased region" description="Basic and acidic residues" evidence="3">
    <location>
        <begin position="1460"/>
        <end position="1472"/>
    </location>
</feature>
<feature type="compositionally biased region" description="Basic and acidic residues" evidence="3">
    <location>
        <begin position="2865"/>
        <end position="2874"/>
    </location>
</feature>
<feature type="compositionally biased region" description="Basic and acidic residues" evidence="3">
    <location>
        <begin position="2468"/>
        <end position="2480"/>
    </location>
</feature>
<keyword evidence="4" id="KW-0472">Membrane</keyword>
<feature type="compositionally biased region" description="Basic and acidic residues" evidence="3">
    <location>
        <begin position="1317"/>
        <end position="1328"/>
    </location>
</feature>
<dbReference type="GO" id="GO:0005730">
    <property type="term" value="C:nucleolus"/>
    <property type="evidence" value="ECO:0007669"/>
    <property type="project" value="InterPro"/>
</dbReference>
<dbReference type="PANTHER" id="PTHR23216:SF1">
    <property type="entry name" value="NUCLEOLAR AND COILED-BODY PHOSPHOPROTEIN 1"/>
    <property type="match status" value="1"/>
</dbReference>
<feature type="compositionally biased region" description="Basic and acidic residues" evidence="3">
    <location>
        <begin position="993"/>
        <end position="1002"/>
    </location>
</feature>
<feature type="compositionally biased region" description="Low complexity" evidence="3">
    <location>
        <begin position="2850"/>
        <end position="2864"/>
    </location>
</feature>
<evidence type="ECO:0000256" key="2">
    <source>
        <dbReference type="ARBA" id="ARBA00022737"/>
    </source>
</evidence>
<feature type="compositionally biased region" description="Polar residues" evidence="3">
    <location>
        <begin position="861"/>
        <end position="873"/>
    </location>
</feature>
<feature type="compositionally biased region" description="Low complexity" evidence="3">
    <location>
        <begin position="1266"/>
        <end position="1280"/>
    </location>
</feature>
<feature type="region of interest" description="Disordered" evidence="3">
    <location>
        <begin position="2415"/>
        <end position="2540"/>
    </location>
</feature>
<feature type="compositionally biased region" description="Basic and acidic residues" evidence="3">
    <location>
        <begin position="2001"/>
        <end position="2010"/>
    </location>
</feature>
<feature type="compositionally biased region" description="Basic and acidic residues" evidence="3">
    <location>
        <begin position="2433"/>
        <end position="2442"/>
    </location>
</feature>
<evidence type="ECO:0000313" key="8">
    <source>
        <dbReference type="Proteomes" id="UP000265180"/>
    </source>
</evidence>
<feature type="compositionally biased region" description="Low complexity" evidence="3">
    <location>
        <begin position="1554"/>
        <end position="1568"/>
    </location>
</feature>
<feature type="compositionally biased region" description="Low complexity" evidence="3">
    <location>
        <begin position="2311"/>
        <end position="2320"/>
    </location>
</feature>
<sequence>MAAVRAALLVAALLFALPGSSSSPFCPESCSCQRASLLNCSLSGLISVPQLIPDSFSELDFSHNYLSSVKPRQPHQNLRKLWLGNNTIPSLSLCVERNVKTWHRSRNGSRRGCQAWAPNIQTLSLERNQLERLPEGLGVVPSLRVLWLAFNKISVLQLGELRDLQQLEELHLQHNLITHLHPQMFQDLIQLRVLDLRFNLLTVFHPLMYLTLRNIGANVGLDGNRWRCDCNMRSLRRRMAYDNSRGLEVWKIMCASPSKLLGTDFLQLKEEDLQCLSPENSVDLHQDVTVYSGSQILLSCSSQDSMWWMPGVPAPVRPKDGGLLITDISEKNTGLYVCVSAEQQVVSVFNLQISQIQSPAKTRSLARTRRETTPQSRATRTQSNLTLAVCLSVIITFLVAFILGVLARPFIDLLWKRITTRKGSSASNSVSSVEQRHYENAAFSNSDEAAVGGPYRERRVTFRNEDDRENRNVPYYDTMGSDQNSVASDEVFAAEGPNTQAPGCEQGMQQKNAPVRHNDASAETTAMQNHQVEFEHIPDPDELETKTLSSSSSDSSLSENVEQITKICHTTPKSPLLEKETIHKRANFPEAKEVQNPQVSIEFPEFSSEPFADWSPHSNKGNSKDDEELFDFSDSPRSTPARSNSGFANTLDKKNGDTSSSSSSDSEEESTQEILNTNQGRHGSKLKSSALKQSRHTSSSDDSTDQETKLTKSKKLRHKWPSIALGQNEIQAPSPAFSTSSSCDSEDETIHHTKSRRLGTLEMRPIICEESDTKRYKPNGYWPTIDVQTIPRIRRRLDFVKSSSPNRETFGHNFWHITQTEVEQGQIFSLSDSSTRSKRQEKRARKIRTSLEKTDKPMFHPSTSPHVKAPSQNSSSSSSSDSDDEIKVQIKPHEQNKVQVSTPQQIKDPPGSSSSTSSESEDDTKSHRVIQRAESWKTGQLPILIPQTKDYDPPSRWPIVDLLHVPHIKRRLDFKVPSSRSASSSSSNNSDRTSLKKSDKPMFHPSTSPHVKAPSQSSSSSSSSDSDDEIKVQIKPHEQNKVQVSTPQQIKDPPGSSSSTSSESEDDTKSHRVIQRAESWKTGQLPILIPQTKDYDPPSRWPIVDLLHVPHIKRRLDFKVPSSRSASSSSSNNSDRTSLKKTDKPMFHPSTSPHVKAPSQSSSSSSSSDSDDEIKIQIKPHEQNKVQVSTPQQIKDPPGSSSSTSSESEDDTKSHRVIQRAESWKTGQLPIVIPQTKDYDPPSRWPIVDLLHVPHIKRRLDFKVPSSRSASSSSSNNSDRTSLKKTDKPMFHPSTSPHVKAPSQSSSSSSSSDSDDEIKVQIKPHEQNKVQVSTPQQIKDPPGSSSSTSSESEDDTKSHRVIQRAESWKTGQLPILIPQTKDYDPPSRWPIVDLLHVPHIKRRLDFKVPSSRSASSSSSNNSDRTSLKKTDKPMFHPSTSPHVKAPSQSSSSSSSSDSDNEIKVQIKPHEQNKVQVSTPQQIKDPPGSSSSTSSESEDDTESHRVIQRAESWKTGQLPILIPQTKDYDPPSRWPIVDLLHVPHIKRRLDFKVPSSRSASSSSSNNSDRTSLKKSDKPMFHPSTSPHVKAPSQSSSSSSSSDSDDEIKVQIKPHEQNKVQVSTPQQIKDPPGSSSSTSSESEDDTKSHSVIQRAESWKTGQLPILIPQTKDYDPPSRWPIVDLLHVPHIKRRLDFKVPSSRSASSSSSNNSDRTSLKKTDKPMFHPSTSPHVKAPSQSSSSSSSSDSDDEIKVQIKPHEQNKVQVSTPQQIKDSPGSSSSTSRESEDDTESHRVIQRAESWKTGQLPILIPQTKDYDPPSRWPIVDLLHVPHIKRRLDFKVPSSRSASSSSSNNSDRTSLKKTDKPMFHPSTSPHVKAPSQSSSSSSSSDSDDEIKVQIKPHEQNKVQVSTPQQIKDPPGSSSSTSSESEDDTKSHRVIQRAESWKTGQLPILIPQTKDYDPPSRWPIVDLLHVPHIKRRLDFKVPSSRSASSSSSNNSDRTSLKKSDKPMFHPSTSPHVKAPSQSSSSSSSSDSDDEIKVQIKPHEQNKVQVSTPQQIKDPPGSSSSTSSESEDDTKSHRVIQRAESWKTGQLPILIPQTKDYDPPSRWPIVDLLHVPHIKRRLDFKVPSSRSASSSSSNNSDRTSLKKTDKPMFHPSTSPHAKAPSQSSSSSSSSDSDDEIKIQIKPHEQNKVQVSTPQQIKDPPGSSSSTSSESEDDTKSHRVIQRAESWKTGQLPILIPQTKDYDPPSRWPIVDLLHVPHIKRRLDFKVPSSRSASSSSSNNSDRTSLKKTDKPMFHPSTSPHVKAPSQSSSSSSSSDSDDEIKVQIKPHEQNKVQVSTPQQIKDPPGSSSSTSSESEDDTKSHRVIQRAESWKTGQLPILIPQTKDYDPPSRWPIVDLLHVPHIKRRLDFKVPSSRSASSSSSNNSDRTSLKKTDKPMFHPSTSPHVKAPSQSSSSSSSSDSDNEIKVQIKPHEQNKVQVSTPQQIKDPPGSSSSTSSESEDDTESHRVIQRAESWKTGQLPILIPQTKDYDPPSRWPIVDLLHVPHIKRRLDFKVPSARSASSSSSNNSDRTSLKKTDKPMFHPSTSPHVKAPSQSSSSSSSSDSDDEIKVQIKPHEQNKVQVSTPQQIKDPPGSSSSTSSESEDDTKSHSVIQRAESWKTGQLPILIPQTKDYDPPSRWPIVDLLHVPHIKRRLDFKVPSSRSASSSSSNNSDRTSLKKTDKPMFHPSTSPHVKAPSQSSSSSSSSDSDDEIKVQIKPHEQNKVQVSTPQQIKDSPGSSSSTSRESEDDTESHRVIQRAESWKTGQLPILIPQTKDYDPPSRWPIVDLLHVPHIKRRLDFKVPSSRSASSSSSNNSDRTSLKKNEKPMFHPSTSPHVKAPSQSSSSSSSSDSDDEIKVQIKPHETPPGSSTSKEEKKFRVKSSAMNIHSPTKNTPKIVLEKYVTFDDDVEYQPTKDTIYTSTEPNQDFHRRWATMNLGMSRFRKHLEISSQTAPRPNLISPTPYTPSSEIRFGIGATLMSHIGIQELTHTDPSPVPETKSNNLRTTLRNSKDKLSTAVQKRASEYNFQTKGKTSKSESILADFAVGTSEKDQGSSSSSEEETKKSNIPDLSLGVPRIKRRLNLKVLSPKMSSSSPSSSENEDDSSSKLKNTRHAPNVLSLADDSVFSYKRSIIKSSLYTKPRSQAMDAMSSDMVTAAHEGTRLERNYVAPWSHPHLSFDDIVKKRSEELKLDTDVPLPPIRQTGAGHGIPSLFINKEINVKASLQLIPPENLTSPPCESNEKVAEILQDNRKPVTLGLEYSSPGPVNDSSSFTSNPETFGSFSDGTNKASKSVFEDKTERRGFSALAAMSLARRQWDTDLDEFLSSDDHILQDRGHFLHSRNETDRVLSEPQSPSASENDKRVLDLLYGVPSYRSHGIRNIKPPQEAPPPVPSTPSSNN</sequence>
<feature type="region of interest" description="Disordered" evidence="3">
    <location>
        <begin position="2703"/>
        <end position="2806"/>
    </location>
</feature>
<feature type="compositionally biased region" description="Basic and acidic residues" evidence="3">
    <location>
        <begin position="1173"/>
        <end position="1184"/>
    </location>
</feature>
<feature type="compositionally biased region" description="Low complexity" evidence="3">
    <location>
        <begin position="548"/>
        <end position="558"/>
    </location>
</feature>
<organism evidence="7 8">
    <name type="scientific">Oryzias latipes</name>
    <name type="common">Japanese rice fish</name>
    <name type="synonym">Japanese killifish</name>
    <dbReference type="NCBI Taxonomy" id="8090"/>
    <lineage>
        <taxon>Eukaryota</taxon>
        <taxon>Metazoa</taxon>
        <taxon>Chordata</taxon>
        <taxon>Craniata</taxon>
        <taxon>Vertebrata</taxon>
        <taxon>Euteleostomi</taxon>
        <taxon>Actinopterygii</taxon>
        <taxon>Neopterygii</taxon>
        <taxon>Teleostei</taxon>
        <taxon>Neoteleostei</taxon>
        <taxon>Acanthomorphata</taxon>
        <taxon>Ovalentaria</taxon>
        <taxon>Atherinomorphae</taxon>
        <taxon>Beloniformes</taxon>
        <taxon>Adrianichthyidae</taxon>
        <taxon>Oryziinae</taxon>
        <taxon>Oryzias</taxon>
    </lineage>
</organism>
<feature type="compositionally biased region" description="Low complexity" evidence="3">
    <location>
        <begin position="2562"/>
        <end position="2576"/>
    </location>
</feature>
<feature type="compositionally biased region" description="Low complexity" evidence="3">
    <location>
        <begin position="1303"/>
        <end position="1312"/>
    </location>
</feature>
<feature type="compositionally biased region" description="Low complexity" evidence="3">
    <location>
        <begin position="1735"/>
        <end position="1744"/>
    </location>
</feature>
<feature type="compositionally biased region" description="Basic and acidic residues" evidence="3">
    <location>
        <begin position="1749"/>
        <end position="1760"/>
    </location>
</feature>
<feature type="compositionally biased region" description="Basic and acidic residues" evidence="3">
    <location>
        <begin position="1281"/>
        <end position="1290"/>
    </location>
</feature>
<reference evidence="7 8" key="2">
    <citation type="submission" date="2017-04" db="EMBL/GenBank/DDBJ databases">
        <title>CpG methylation of centromeres and impact of large insertions on vertebrate speciation.</title>
        <authorList>
            <person name="Ichikawa K."/>
            <person name="Yoshimura J."/>
            <person name="Morishita S."/>
        </authorList>
    </citation>
    <scope>NUCLEOTIDE SEQUENCE</scope>
    <source>
        <strain evidence="7 8">HNI</strain>
    </source>
</reference>
<feature type="compositionally biased region" description="Low complexity" evidence="3">
    <location>
        <begin position="3133"/>
        <end position="3144"/>
    </location>
</feature>
<reference evidence="7" key="4">
    <citation type="submission" date="2025-09" db="UniProtKB">
        <authorList>
            <consortium name="Ensembl"/>
        </authorList>
    </citation>
    <scope>IDENTIFICATION</scope>
    <source>
        <strain evidence="7">HNI</strain>
    </source>
</reference>
<accession>A0A3P9KV18</accession>
<evidence type="ECO:0000259" key="6">
    <source>
        <dbReference type="SMART" id="SM00409"/>
    </source>
</evidence>
<feature type="compositionally biased region" description="Low complexity" evidence="3">
    <location>
        <begin position="978"/>
        <end position="992"/>
    </location>
</feature>
<dbReference type="Gene3D" id="3.80.10.10">
    <property type="entry name" value="Ribonuclease Inhibitor"/>
    <property type="match status" value="2"/>
</dbReference>
<feature type="region of interest" description="Disordered" evidence="3">
    <location>
        <begin position="3310"/>
        <end position="3335"/>
    </location>
</feature>
<feature type="region of interest" description="Disordered" evidence="3">
    <location>
        <begin position="587"/>
        <end position="752"/>
    </location>
</feature>
<feature type="region of interest" description="Disordered" evidence="3">
    <location>
        <begin position="1407"/>
        <end position="1534"/>
    </location>
</feature>
<feature type="compositionally biased region" description="Low complexity" evidence="3">
    <location>
        <begin position="2743"/>
        <end position="2752"/>
    </location>
</feature>
<feature type="compositionally biased region" description="Polar residues" evidence="3">
    <location>
        <begin position="2769"/>
        <end position="2779"/>
    </location>
</feature>
<feature type="compositionally biased region" description="Polar residues" evidence="3">
    <location>
        <begin position="635"/>
        <end position="648"/>
    </location>
</feature>
<feature type="compositionally biased region" description="Low complexity" evidence="3">
    <location>
        <begin position="2023"/>
        <end position="2032"/>
    </location>
</feature>
<feature type="compositionally biased region" description="Low complexity" evidence="3">
    <location>
        <begin position="1772"/>
        <end position="1781"/>
    </location>
</feature>
<feature type="compositionally biased region" description="Low complexity" evidence="3">
    <location>
        <begin position="2599"/>
        <end position="2608"/>
    </location>
</feature>
<feature type="compositionally biased region" description="Low complexity" evidence="3">
    <location>
        <begin position="2780"/>
        <end position="2789"/>
    </location>
</feature>
<feature type="region of interest" description="Disordered" evidence="3">
    <location>
        <begin position="3421"/>
        <end position="3445"/>
    </location>
</feature>
<feature type="region of interest" description="Disordered" evidence="3">
    <location>
        <begin position="1983"/>
        <end position="2086"/>
    </location>
</feature>
<feature type="compositionally biased region" description="Low complexity" evidence="3">
    <location>
        <begin position="1879"/>
        <end position="1888"/>
    </location>
</feature>
<feature type="chain" id="PRO_5018033773" description="Immunoglobulin domain-containing protein" evidence="5">
    <location>
        <begin position="23"/>
        <end position="3445"/>
    </location>
</feature>
<dbReference type="PANTHER" id="PTHR23216">
    <property type="entry name" value="NUCLEOLAR AND COILED-BODY PHOSPHOPROTEIN 1"/>
    <property type="match status" value="1"/>
</dbReference>
<feature type="compositionally biased region" description="Polar residues" evidence="3">
    <location>
        <begin position="3313"/>
        <end position="3335"/>
    </location>
</feature>
<proteinExistence type="predicted"/>
<reference key="1">
    <citation type="journal article" date="2007" name="Nature">
        <title>The medaka draft genome and insights into vertebrate genome evolution.</title>
        <authorList>
            <person name="Kasahara M."/>
            <person name="Naruse K."/>
            <person name="Sasaki S."/>
            <person name="Nakatani Y."/>
            <person name="Qu W."/>
            <person name="Ahsan B."/>
            <person name="Yamada T."/>
            <person name="Nagayasu Y."/>
            <person name="Doi K."/>
            <person name="Kasai Y."/>
            <person name="Jindo T."/>
            <person name="Kobayashi D."/>
            <person name="Shimada A."/>
            <person name="Toyoda A."/>
            <person name="Kuroki Y."/>
            <person name="Fujiyama A."/>
            <person name="Sasaki T."/>
            <person name="Shimizu A."/>
            <person name="Asakawa S."/>
            <person name="Shimizu N."/>
            <person name="Hashimoto S."/>
            <person name="Yang J."/>
            <person name="Lee Y."/>
            <person name="Matsushima K."/>
            <person name="Sugano S."/>
            <person name="Sakaizumi M."/>
            <person name="Narita T."/>
            <person name="Ohishi K."/>
            <person name="Haga S."/>
            <person name="Ohta F."/>
            <person name="Nomoto H."/>
            <person name="Nogata K."/>
            <person name="Morishita T."/>
            <person name="Endo T."/>
            <person name="Shin-I T."/>
            <person name="Takeda H."/>
            <person name="Morishita S."/>
            <person name="Kohara Y."/>
        </authorList>
    </citation>
    <scope>NUCLEOTIDE SEQUENCE [LARGE SCALE GENOMIC DNA]</scope>
    <source>
        <strain>Hd-rR</strain>
    </source>
</reference>
<dbReference type="PROSITE" id="PS51450">
    <property type="entry name" value="LRR"/>
    <property type="match status" value="2"/>
</dbReference>
<feature type="region of interest" description="Disordered" evidence="3">
    <location>
        <begin position="1551"/>
        <end position="1654"/>
    </location>
</feature>
<keyword evidence="4" id="KW-1133">Transmembrane helix</keyword>
<keyword evidence="2" id="KW-0677">Repeat</keyword>
<dbReference type="Ensembl" id="ENSORLT00020019453.1">
    <property type="protein sequence ID" value="ENSORLP00020012320.1"/>
    <property type="gene ID" value="ENSORLG00020013243.1"/>
</dbReference>
<feature type="compositionally biased region" description="Basic and acidic residues" evidence="3">
    <location>
        <begin position="1857"/>
        <end position="1866"/>
    </location>
</feature>
<keyword evidence="5" id="KW-0732">Signal</keyword>
<feature type="compositionally biased region" description="Basic and acidic residues" evidence="3">
    <location>
        <begin position="2325"/>
        <end position="2336"/>
    </location>
</feature>
<feature type="compositionally biased region" description="Low complexity" evidence="3">
    <location>
        <begin position="2130"/>
        <end position="2144"/>
    </location>
</feature>
<feature type="compositionally biased region" description="Basic and acidic residues" evidence="3">
    <location>
        <begin position="849"/>
        <end position="858"/>
    </location>
</feature>
<evidence type="ECO:0000256" key="3">
    <source>
        <dbReference type="SAM" id="MobiDB-lite"/>
    </source>
</evidence>
<feature type="compositionally biased region" description="Low complexity" evidence="3">
    <location>
        <begin position="2455"/>
        <end position="2465"/>
    </location>
</feature>
<reference evidence="7" key="3">
    <citation type="submission" date="2025-08" db="UniProtKB">
        <authorList>
            <consortium name="Ensembl"/>
        </authorList>
    </citation>
    <scope>IDENTIFICATION</scope>
    <source>
        <strain evidence="7">HNI</strain>
    </source>
</reference>
<feature type="compositionally biased region" description="Low complexity" evidence="3">
    <location>
        <begin position="1447"/>
        <end position="1457"/>
    </location>
</feature>
<feature type="region of interest" description="Disordered" evidence="3">
    <location>
        <begin position="975"/>
        <end position="1102"/>
    </location>
</feature>
<dbReference type="SUPFAM" id="SSF52058">
    <property type="entry name" value="L domain-like"/>
    <property type="match status" value="1"/>
</dbReference>
<feature type="compositionally biased region" description="Low complexity" evidence="3">
    <location>
        <begin position="1122"/>
        <end position="1136"/>
    </location>
</feature>
<feature type="compositionally biased region" description="Basic and acidic residues" evidence="3">
    <location>
        <begin position="1605"/>
        <end position="1616"/>
    </location>
</feature>
<feature type="signal peptide" evidence="5">
    <location>
        <begin position="1"/>
        <end position="22"/>
    </location>
</feature>
<feature type="domain" description="Immunoglobulin" evidence="6">
    <location>
        <begin position="285"/>
        <end position="354"/>
    </location>
</feature>
<feature type="region of interest" description="Disordered" evidence="3">
    <location>
        <begin position="1263"/>
        <end position="1366"/>
    </location>
</feature>
<feature type="compositionally biased region" description="Low complexity" evidence="3">
    <location>
        <begin position="1015"/>
        <end position="1024"/>
    </location>
</feature>
<feature type="compositionally biased region" description="Basic and acidic residues" evidence="3">
    <location>
        <begin position="1569"/>
        <end position="1578"/>
    </location>
</feature>
<feature type="compositionally biased region" description="Low complexity" evidence="3">
    <location>
        <begin position="2418"/>
        <end position="2432"/>
    </location>
</feature>
<feature type="compositionally biased region" description="Basic and acidic residues" evidence="3">
    <location>
        <begin position="1893"/>
        <end position="1904"/>
    </location>
</feature>
<evidence type="ECO:0000256" key="5">
    <source>
        <dbReference type="SAM" id="SignalP"/>
    </source>
</evidence>
<feature type="compositionally biased region" description="Low complexity" evidence="3">
    <location>
        <begin position="1842"/>
        <end position="1856"/>
    </location>
</feature>
<feature type="region of interest" description="Disordered" evidence="3">
    <location>
        <begin position="3090"/>
        <end position="3160"/>
    </location>
</feature>
<keyword evidence="1" id="KW-0433">Leucine-rich repeat</keyword>
<feature type="region of interest" description="Disordered" evidence="3">
    <location>
        <begin position="1119"/>
        <end position="1222"/>
    </location>
</feature>
<feature type="compositionally biased region" description="Polar residues" evidence="3">
    <location>
        <begin position="1761"/>
        <end position="1771"/>
    </location>
</feature>
<feature type="compositionally biased region" description="Basic and acidic residues" evidence="3">
    <location>
        <begin position="2721"/>
        <end position="2730"/>
    </location>
</feature>
<feature type="region of interest" description="Disordered" evidence="3">
    <location>
        <begin position="538"/>
        <end position="561"/>
    </location>
</feature>
<feature type="compositionally biased region" description="Basic residues" evidence="3">
    <location>
        <begin position="711"/>
        <end position="720"/>
    </location>
</feature>
<feature type="compositionally biased region" description="Basic and acidic residues" evidence="3">
    <location>
        <begin position="2181"/>
        <end position="2192"/>
    </location>
</feature>
<feature type="compositionally biased region" description="Basic and acidic residues" evidence="3">
    <location>
        <begin position="1029"/>
        <end position="1040"/>
    </location>
</feature>
<feature type="region of interest" description="Disordered" evidence="3">
    <location>
        <begin position="2271"/>
        <end position="2374"/>
    </location>
</feature>
<feature type="compositionally biased region" description="Low complexity" evidence="3">
    <location>
        <begin position="2887"/>
        <end position="2896"/>
    </location>
</feature>
<feature type="compositionally biased region" description="Basic and acidic residues" evidence="3">
    <location>
        <begin position="2145"/>
        <end position="2154"/>
    </location>
</feature>
<feature type="compositionally biased region" description="Basic residues" evidence="3">
    <location>
        <begin position="836"/>
        <end position="848"/>
    </location>
</feature>
<feature type="compositionally biased region" description="Basic and acidic residues" evidence="3">
    <location>
        <begin position="2901"/>
        <end position="2910"/>
    </location>
</feature>